<dbReference type="InterPro" id="IPR002145">
    <property type="entry name" value="CopG"/>
</dbReference>
<comment type="caution">
    <text evidence="2">The sequence shown here is derived from an EMBL/GenBank/DDBJ whole genome shotgun (WGS) entry which is preliminary data.</text>
</comment>
<protein>
    <recommendedName>
        <fullName evidence="1">Ribbon-helix-helix protein CopG domain-containing protein</fullName>
    </recommendedName>
</protein>
<evidence type="ECO:0000313" key="3">
    <source>
        <dbReference type="Proteomes" id="UP000070633"/>
    </source>
</evidence>
<evidence type="ECO:0000259" key="1">
    <source>
        <dbReference type="Pfam" id="PF01402"/>
    </source>
</evidence>
<keyword evidence="3" id="KW-1185">Reference proteome</keyword>
<accession>A0ABR5TNT0</accession>
<dbReference type="CDD" id="cd22235">
    <property type="entry name" value="RHH_CopG_archaea"/>
    <property type="match status" value="1"/>
</dbReference>
<name>A0ABR5TNT0_9EURY</name>
<feature type="domain" description="Ribbon-helix-helix protein CopG" evidence="1">
    <location>
        <begin position="4"/>
        <end position="40"/>
    </location>
</feature>
<sequence length="179" mass="20900">MKSKRITVAVDELTLELLNELSSEENISRSKLVRKAIRFYQKNREIRESGGDRLDTYFELLSEGEHVILDVDHWLLFLEILESSDKKEKFWEKSKKVANSHADQLSSKVSNIEELLERLASCNFFRLNKISNNEFTLIVGSEKVRKFVKRLLEDFSESMGFEASIQEDIGKLRVKNKKI</sequence>
<dbReference type="EMBL" id="LHYI01000001">
    <property type="protein sequence ID" value="KXB08990.1"/>
    <property type="molecule type" value="Genomic_DNA"/>
</dbReference>
<proteinExistence type="predicted"/>
<reference evidence="2 3" key="1">
    <citation type="journal article" date="2016" name="Sci. Rep.">
        <title>Metabolic traits of an uncultured archaeal lineage -MSBL1- from brine pools of the Red Sea.</title>
        <authorList>
            <person name="Mwirichia R."/>
            <person name="Alam I."/>
            <person name="Rashid M."/>
            <person name="Vinu M."/>
            <person name="Ba-Alawi W."/>
            <person name="Anthony Kamau A."/>
            <person name="Kamanda Ngugi D."/>
            <person name="Goker M."/>
            <person name="Klenk H.P."/>
            <person name="Bajic V."/>
            <person name="Stingl U."/>
        </authorList>
    </citation>
    <scope>NUCLEOTIDE SEQUENCE [LARGE SCALE GENOMIC DNA]</scope>
    <source>
        <strain evidence="2">SCGC-AAA382M17</strain>
    </source>
</reference>
<dbReference type="Proteomes" id="UP000070633">
    <property type="component" value="Unassembled WGS sequence"/>
</dbReference>
<organism evidence="2 3">
    <name type="scientific">candidate division MSBL1 archaeon SCGC-AAA382M17</name>
    <dbReference type="NCBI Taxonomy" id="1698284"/>
    <lineage>
        <taxon>Archaea</taxon>
        <taxon>Methanobacteriati</taxon>
        <taxon>Methanobacteriota</taxon>
        <taxon>candidate division MSBL1</taxon>
    </lineage>
</organism>
<dbReference type="Gene3D" id="1.10.1220.10">
    <property type="entry name" value="Met repressor-like"/>
    <property type="match status" value="1"/>
</dbReference>
<evidence type="ECO:0000313" key="2">
    <source>
        <dbReference type="EMBL" id="KXB08990.1"/>
    </source>
</evidence>
<dbReference type="InterPro" id="IPR013321">
    <property type="entry name" value="Arc_rbn_hlx_hlx"/>
</dbReference>
<gene>
    <name evidence="2" type="ORF">AKJ55_00095</name>
</gene>
<dbReference type="Pfam" id="PF01402">
    <property type="entry name" value="RHH_1"/>
    <property type="match status" value="1"/>
</dbReference>